<evidence type="ECO:0000313" key="5">
    <source>
        <dbReference type="EMBL" id="OJH36092.1"/>
    </source>
</evidence>
<dbReference type="EMBL" id="MPIN01000012">
    <property type="protein sequence ID" value="OJH36092.1"/>
    <property type="molecule type" value="Genomic_DNA"/>
</dbReference>
<dbReference type="GO" id="GO:0032259">
    <property type="term" value="P:methylation"/>
    <property type="evidence" value="ECO:0007669"/>
    <property type="project" value="UniProtKB-KW"/>
</dbReference>
<dbReference type="SUPFAM" id="SSF53335">
    <property type="entry name" value="S-adenosyl-L-methionine-dependent methyltransferases"/>
    <property type="match status" value="1"/>
</dbReference>
<keyword evidence="1" id="KW-0489">Methyltransferase</keyword>
<keyword evidence="2" id="KW-0808">Transferase</keyword>
<dbReference type="GO" id="GO:0008168">
    <property type="term" value="F:methyltransferase activity"/>
    <property type="evidence" value="ECO:0007669"/>
    <property type="project" value="UniProtKB-KW"/>
</dbReference>
<dbReference type="InterPro" id="IPR041698">
    <property type="entry name" value="Methyltransf_25"/>
</dbReference>
<dbReference type="Gene3D" id="3.40.50.150">
    <property type="entry name" value="Vaccinia Virus protein VP39"/>
    <property type="match status" value="2"/>
</dbReference>
<evidence type="ECO:0000256" key="1">
    <source>
        <dbReference type="ARBA" id="ARBA00022603"/>
    </source>
</evidence>
<keyword evidence="6" id="KW-1185">Reference proteome</keyword>
<dbReference type="AlphaFoldDB" id="A0A1L9B1G0"/>
<organism evidence="5 6">
    <name type="scientific">Cystobacter ferrugineus</name>
    <dbReference type="NCBI Taxonomy" id="83449"/>
    <lineage>
        <taxon>Bacteria</taxon>
        <taxon>Pseudomonadati</taxon>
        <taxon>Myxococcota</taxon>
        <taxon>Myxococcia</taxon>
        <taxon>Myxococcales</taxon>
        <taxon>Cystobacterineae</taxon>
        <taxon>Archangiaceae</taxon>
        <taxon>Cystobacter</taxon>
    </lineage>
</organism>
<dbReference type="Pfam" id="PF13649">
    <property type="entry name" value="Methyltransf_25"/>
    <property type="match status" value="1"/>
</dbReference>
<evidence type="ECO:0000313" key="6">
    <source>
        <dbReference type="Proteomes" id="UP000182229"/>
    </source>
</evidence>
<dbReference type="PANTHER" id="PTHR43464">
    <property type="entry name" value="METHYLTRANSFERASE"/>
    <property type="match status" value="1"/>
</dbReference>
<gene>
    <name evidence="5" type="ORF">BON30_35570</name>
</gene>
<accession>A0A1L9B1G0</accession>
<evidence type="ECO:0000259" key="4">
    <source>
        <dbReference type="Pfam" id="PF13649"/>
    </source>
</evidence>
<reference evidence="6" key="1">
    <citation type="submission" date="2016-11" db="EMBL/GenBank/DDBJ databases">
        <authorList>
            <person name="Shukria A."/>
            <person name="Stevens D.C."/>
        </authorList>
    </citation>
    <scope>NUCLEOTIDE SEQUENCE [LARGE SCALE GENOMIC DNA]</scope>
    <source>
        <strain evidence="6">Cbfe23</strain>
    </source>
</reference>
<comment type="caution">
    <text evidence="5">The sequence shown here is derived from an EMBL/GenBank/DDBJ whole genome shotgun (WGS) entry which is preliminary data.</text>
</comment>
<dbReference type="InterPro" id="IPR029063">
    <property type="entry name" value="SAM-dependent_MTases_sf"/>
</dbReference>
<name>A0A1L9B1G0_9BACT</name>
<evidence type="ECO:0000256" key="3">
    <source>
        <dbReference type="ARBA" id="ARBA00022691"/>
    </source>
</evidence>
<reference evidence="5 6" key="2">
    <citation type="submission" date="2016-12" db="EMBL/GenBank/DDBJ databases">
        <title>Draft Genome Sequence of Cystobacter ferrugineus Strain Cbfe23.</title>
        <authorList>
            <person name="Akbar S."/>
            <person name="Dowd S.E."/>
            <person name="Stevens D.C."/>
        </authorList>
    </citation>
    <scope>NUCLEOTIDE SEQUENCE [LARGE SCALE GENOMIC DNA]</scope>
    <source>
        <strain evidence="5 6">Cbfe23</strain>
    </source>
</reference>
<keyword evidence="3" id="KW-0949">S-adenosyl-L-methionine</keyword>
<feature type="domain" description="Methyltransferase" evidence="4">
    <location>
        <begin position="51"/>
        <end position="144"/>
    </location>
</feature>
<dbReference type="CDD" id="cd02440">
    <property type="entry name" value="AdoMet_MTases"/>
    <property type="match status" value="1"/>
</dbReference>
<sequence>MTSGVGRAGDARSPDSYGDDASETYDDWFREWASLGALIDCVTRFAGSGPVLELGIGNGPLALALLERGINVHGIDNSAQMVARLRARPGGERIPVTLGDFAELPVTGEFSVIFAAKGSFFHLPTQDEQVRCFANVARHLRPGGVFVLDGLTPDETSLLADQGKVIPRTGDTLVMRFRRYDRSTQHLESHYVGTKGDSVRHLSFTFRYAWPSELDLMARIAGMRLRERWGGWDRTPFKPSSTYHVSVYELAG</sequence>
<protein>
    <recommendedName>
        <fullName evidence="4">Methyltransferase domain-containing protein</fullName>
    </recommendedName>
</protein>
<evidence type="ECO:0000256" key="2">
    <source>
        <dbReference type="ARBA" id="ARBA00022679"/>
    </source>
</evidence>
<dbReference type="PANTHER" id="PTHR43464:SF19">
    <property type="entry name" value="UBIQUINONE BIOSYNTHESIS O-METHYLTRANSFERASE, MITOCHONDRIAL"/>
    <property type="match status" value="1"/>
</dbReference>
<proteinExistence type="predicted"/>
<dbReference type="Proteomes" id="UP000182229">
    <property type="component" value="Unassembled WGS sequence"/>
</dbReference>
<dbReference type="STRING" id="83449.BON30_35570"/>